<accession>A0ABP8YJR8</accession>
<dbReference type="InterPro" id="IPR014914">
    <property type="entry name" value="RES_dom"/>
</dbReference>
<comment type="caution">
    <text evidence="2">The sequence shown here is derived from an EMBL/GenBank/DDBJ whole genome shotgun (WGS) entry which is preliminary data.</text>
</comment>
<proteinExistence type="predicted"/>
<dbReference type="RefSeq" id="WP_345504693.1">
    <property type="nucleotide sequence ID" value="NZ_BAABLO010000012.1"/>
</dbReference>
<protein>
    <recommendedName>
        <fullName evidence="1">RES domain-containing protein</fullName>
    </recommendedName>
</protein>
<dbReference type="EMBL" id="BAABLO010000012">
    <property type="protein sequence ID" value="GAA4729713.1"/>
    <property type="molecule type" value="Genomic_DNA"/>
</dbReference>
<organism evidence="2 3">
    <name type="scientific">Pedococcus ginsenosidimutans</name>
    <dbReference type="NCBI Taxonomy" id="490570"/>
    <lineage>
        <taxon>Bacteria</taxon>
        <taxon>Bacillati</taxon>
        <taxon>Actinomycetota</taxon>
        <taxon>Actinomycetes</taxon>
        <taxon>Micrococcales</taxon>
        <taxon>Intrasporangiaceae</taxon>
        <taxon>Pedococcus</taxon>
    </lineage>
</organism>
<evidence type="ECO:0000259" key="1">
    <source>
        <dbReference type="Pfam" id="PF08808"/>
    </source>
</evidence>
<sequence>MSGREQVAQGGPPPSLAGFPTCTLSTGTDLYRAHLVARGPWWFGNDGSGRFDLPDPRGACYTALDPASALRERVGPVLAAARAVPESLLEDVVVSRLALPADREVADLQSRAAGEYGVTRELETMVPYGVPQSWARALDRAGHHGVRYGPRFTPGDCSAVALFGDAGERDWPVDATPVPAALVPGGPAVVRTPRRADLTVVRPPRTRVPRT</sequence>
<gene>
    <name evidence="2" type="ORF">GCM10025782_30870</name>
</gene>
<keyword evidence="3" id="KW-1185">Reference proteome</keyword>
<dbReference type="Pfam" id="PF08808">
    <property type="entry name" value="RES"/>
    <property type="match status" value="1"/>
</dbReference>
<name>A0ABP8YJR8_9MICO</name>
<reference evidence="3" key="1">
    <citation type="journal article" date="2019" name="Int. J. Syst. Evol. Microbiol.">
        <title>The Global Catalogue of Microorganisms (GCM) 10K type strain sequencing project: providing services to taxonomists for standard genome sequencing and annotation.</title>
        <authorList>
            <consortium name="The Broad Institute Genomics Platform"/>
            <consortium name="The Broad Institute Genome Sequencing Center for Infectious Disease"/>
            <person name="Wu L."/>
            <person name="Ma J."/>
        </authorList>
    </citation>
    <scope>NUCLEOTIDE SEQUENCE [LARGE SCALE GENOMIC DNA]</scope>
    <source>
        <strain evidence="3">JCM 18961</strain>
    </source>
</reference>
<evidence type="ECO:0000313" key="2">
    <source>
        <dbReference type="EMBL" id="GAA4729713.1"/>
    </source>
</evidence>
<feature type="domain" description="RES" evidence="1">
    <location>
        <begin position="30"/>
        <end position="167"/>
    </location>
</feature>
<evidence type="ECO:0000313" key="3">
    <source>
        <dbReference type="Proteomes" id="UP001500556"/>
    </source>
</evidence>
<dbReference type="Proteomes" id="UP001500556">
    <property type="component" value="Unassembled WGS sequence"/>
</dbReference>